<evidence type="ECO:0000256" key="2">
    <source>
        <dbReference type="ARBA" id="ARBA00022692"/>
    </source>
</evidence>
<evidence type="ECO:0000256" key="1">
    <source>
        <dbReference type="ARBA" id="ARBA00004141"/>
    </source>
</evidence>
<evidence type="ECO:0000256" key="3">
    <source>
        <dbReference type="ARBA" id="ARBA00022989"/>
    </source>
</evidence>
<evidence type="ECO:0000256" key="4">
    <source>
        <dbReference type="ARBA" id="ARBA00023136"/>
    </source>
</evidence>
<feature type="domain" description="EamA" evidence="6">
    <location>
        <begin position="20"/>
        <end position="146"/>
    </location>
</feature>
<feature type="transmembrane region" description="Helical" evidence="5">
    <location>
        <begin position="276"/>
        <end position="293"/>
    </location>
</feature>
<dbReference type="PANTHER" id="PTHR32322">
    <property type="entry name" value="INNER MEMBRANE TRANSPORTER"/>
    <property type="match status" value="1"/>
</dbReference>
<accession>A0A6J6HLY1</accession>
<proteinExistence type="predicted"/>
<feature type="transmembrane region" description="Helical" evidence="5">
    <location>
        <begin position="78"/>
        <end position="95"/>
    </location>
</feature>
<dbReference type="InterPro" id="IPR037185">
    <property type="entry name" value="EmrE-like"/>
</dbReference>
<feature type="transmembrane region" description="Helical" evidence="5">
    <location>
        <begin position="188"/>
        <end position="209"/>
    </location>
</feature>
<gene>
    <name evidence="7" type="ORF">UFOPK1808_01286</name>
</gene>
<comment type="subcellular location">
    <subcellularLocation>
        <location evidence="1">Membrane</location>
        <topology evidence="1">Multi-pass membrane protein</topology>
    </subcellularLocation>
</comment>
<evidence type="ECO:0000259" key="6">
    <source>
        <dbReference type="Pfam" id="PF00892"/>
    </source>
</evidence>
<keyword evidence="4 5" id="KW-0472">Membrane</keyword>
<dbReference type="SUPFAM" id="SSF103481">
    <property type="entry name" value="Multidrug resistance efflux transporter EmrE"/>
    <property type="match status" value="2"/>
</dbReference>
<keyword evidence="3 5" id="KW-1133">Transmembrane helix</keyword>
<evidence type="ECO:0000313" key="7">
    <source>
        <dbReference type="EMBL" id="CAB4609658.1"/>
    </source>
</evidence>
<feature type="transmembrane region" description="Helical" evidence="5">
    <location>
        <begin position="18"/>
        <end position="36"/>
    </location>
</feature>
<feature type="transmembrane region" description="Helical" evidence="5">
    <location>
        <begin position="48"/>
        <end position="66"/>
    </location>
</feature>
<keyword evidence="2 5" id="KW-0812">Transmembrane</keyword>
<feature type="transmembrane region" description="Helical" evidence="5">
    <location>
        <begin position="157"/>
        <end position="176"/>
    </location>
</feature>
<feature type="transmembrane region" description="Helical" evidence="5">
    <location>
        <begin position="221"/>
        <end position="241"/>
    </location>
</feature>
<feature type="transmembrane region" description="Helical" evidence="5">
    <location>
        <begin position="101"/>
        <end position="120"/>
    </location>
</feature>
<dbReference type="PANTHER" id="PTHR32322:SF2">
    <property type="entry name" value="EAMA DOMAIN-CONTAINING PROTEIN"/>
    <property type="match status" value="1"/>
</dbReference>
<feature type="transmembrane region" description="Helical" evidence="5">
    <location>
        <begin position="248"/>
        <end position="270"/>
    </location>
</feature>
<dbReference type="EMBL" id="CAEZUL010000188">
    <property type="protein sequence ID" value="CAB4609658.1"/>
    <property type="molecule type" value="Genomic_DNA"/>
</dbReference>
<evidence type="ECO:0000256" key="5">
    <source>
        <dbReference type="SAM" id="Phobius"/>
    </source>
</evidence>
<dbReference type="Pfam" id="PF00892">
    <property type="entry name" value="EamA"/>
    <property type="match status" value="2"/>
</dbReference>
<protein>
    <submittedName>
        <fullName evidence="7">Unannotated protein</fullName>
    </submittedName>
</protein>
<dbReference type="InterPro" id="IPR050638">
    <property type="entry name" value="AA-Vitamin_Transporters"/>
</dbReference>
<sequence>MSVSLSGATRRLQGRDDIHVIAAVTAVFAWGIGPIFNKAMTVSTPSIVFYRMLVGLPLMIAMAYRTGGGLSKDLMKKTALPGILFALSFITGFASMKMTSIANATLVTTLQPVLVLFVAPKLFNEKIRARQLWYSALSMVGVLTVVMAAASTSGAHLSGDLLAVSNVVIWTAYFVLAKMRRIDGMHSWSFLAAVFTWAAVVVFPFGLIASNDLGAMTTKDWLCVTGMAVGPGIVGHGLMTWSQSHVDVTLASLLGLMSPVISTSLAWLIFDQRLTPWQIVGAAVVLSALALLVRERRTSAEAALEHEV</sequence>
<feature type="domain" description="EamA" evidence="6">
    <location>
        <begin position="158"/>
        <end position="293"/>
    </location>
</feature>
<feature type="transmembrane region" description="Helical" evidence="5">
    <location>
        <begin position="132"/>
        <end position="151"/>
    </location>
</feature>
<name>A0A6J6HLY1_9ZZZZ</name>
<dbReference type="InterPro" id="IPR000620">
    <property type="entry name" value="EamA_dom"/>
</dbReference>
<dbReference type="GO" id="GO:0016020">
    <property type="term" value="C:membrane"/>
    <property type="evidence" value="ECO:0007669"/>
    <property type="project" value="UniProtKB-SubCell"/>
</dbReference>
<organism evidence="7">
    <name type="scientific">freshwater metagenome</name>
    <dbReference type="NCBI Taxonomy" id="449393"/>
    <lineage>
        <taxon>unclassified sequences</taxon>
        <taxon>metagenomes</taxon>
        <taxon>ecological metagenomes</taxon>
    </lineage>
</organism>
<reference evidence="7" key="1">
    <citation type="submission" date="2020-05" db="EMBL/GenBank/DDBJ databases">
        <authorList>
            <person name="Chiriac C."/>
            <person name="Salcher M."/>
            <person name="Ghai R."/>
            <person name="Kavagutti S V."/>
        </authorList>
    </citation>
    <scope>NUCLEOTIDE SEQUENCE</scope>
</reference>
<dbReference type="AlphaFoldDB" id="A0A6J6HLY1"/>